<name>A0ABN9PNJ0_9DINO</name>
<evidence type="ECO:0000313" key="2">
    <source>
        <dbReference type="Proteomes" id="UP001189429"/>
    </source>
</evidence>
<dbReference type="EMBL" id="CAUYUJ010000894">
    <property type="protein sequence ID" value="CAK0793079.1"/>
    <property type="molecule type" value="Genomic_DNA"/>
</dbReference>
<sequence>MSINVNFHCANCGTLGLAQLPMMQAATTAVRGRVHDAVPDQFLAVKALMEERQTGWNTYDFTYCHEIYSRGWARCKHGCQGLLTVQLNSVSLWSSVEAESAEELMRLSTLVAGDRHSRETVSELPPEPDIQNDYVGPPGNVTEATSTGYLITTPRSSLGKTKVTPSFGLGARKAAAWRSRLVPGCFGERCWCRMLIQCVGA</sequence>
<organism evidence="1 2">
    <name type="scientific">Prorocentrum cordatum</name>
    <dbReference type="NCBI Taxonomy" id="2364126"/>
    <lineage>
        <taxon>Eukaryota</taxon>
        <taxon>Sar</taxon>
        <taxon>Alveolata</taxon>
        <taxon>Dinophyceae</taxon>
        <taxon>Prorocentrales</taxon>
        <taxon>Prorocentraceae</taxon>
        <taxon>Prorocentrum</taxon>
    </lineage>
</organism>
<protein>
    <submittedName>
        <fullName evidence="1">Uncharacterized protein</fullName>
    </submittedName>
</protein>
<comment type="caution">
    <text evidence="1">The sequence shown here is derived from an EMBL/GenBank/DDBJ whole genome shotgun (WGS) entry which is preliminary data.</text>
</comment>
<keyword evidence="2" id="KW-1185">Reference proteome</keyword>
<gene>
    <name evidence="1" type="ORF">PCOR1329_LOCUS3493</name>
</gene>
<reference evidence="1" key="1">
    <citation type="submission" date="2023-10" db="EMBL/GenBank/DDBJ databases">
        <authorList>
            <person name="Chen Y."/>
            <person name="Shah S."/>
            <person name="Dougan E. K."/>
            <person name="Thang M."/>
            <person name="Chan C."/>
        </authorList>
    </citation>
    <scope>NUCLEOTIDE SEQUENCE [LARGE SCALE GENOMIC DNA]</scope>
</reference>
<proteinExistence type="predicted"/>
<accession>A0ABN9PNJ0</accession>
<dbReference type="Proteomes" id="UP001189429">
    <property type="component" value="Unassembled WGS sequence"/>
</dbReference>
<evidence type="ECO:0000313" key="1">
    <source>
        <dbReference type="EMBL" id="CAK0793079.1"/>
    </source>
</evidence>